<sequence length="533" mass="62377">MGKVISNTFDLEDYLSNITEDIGDEIINDLDTKINEDVYRNPSSILKSKCEEFRKNISINYTKSEIINIDKSNFSDNQYNLLKHKAIGLKVDDEIYHFLTPDKIIYRISDVNLINIILNTPRPRKIVYDKPCESSSTYSMQLLANILEDIKSSSLQELIASYGYEFKDEYSSLFILLDIYNIYEKLIYKYEYNNYINYEHKIYKIFNNISLNIDPDLHDSRIEECTNEIQSLAVKLNLESCISENIHEFLNQITLLSDNDMVYPSTNPELLNCINLNDYNKLLELINEISYLKNINQNIIDTYSNACIKSPTPLVSKVTNRITIKGTYQHLFQNIITDILNVPEYINLTNEDKNLLQEILISKGIDVKKNVIILLEWALMAYINGANTLDEYKQYFYYEKNTILSDDDIKYILNILDNNLNDLKKYIDEEENKIYTGNLIVHGNFKTFKKLYLNTERKLVKELILEVDSYLKDFNKQNKSKIYFLGYSDGIYLSCEDESLNVAIDTLSRTMVSVYDKFLKKTKAYCYIENLNI</sequence>
<accession>A0AA86JWP2</accession>
<proteinExistence type="predicted"/>
<evidence type="ECO:0000313" key="3">
    <source>
        <dbReference type="Proteomes" id="UP000789738"/>
    </source>
</evidence>
<reference evidence="1" key="1">
    <citation type="submission" date="2021-10" db="EMBL/GenBank/DDBJ databases">
        <authorList>
            <person name="Mesa V."/>
        </authorList>
    </citation>
    <scope>NUCLEOTIDE SEQUENCE</scope>
    <source>
        <strain evidence="1">CC3_PB</strain>
    </source>
</reference>
<name>A0AA86JWP2_9CLOT</name>
<reference evidence="2" key="2">
    <citation type="submission" date="2022-10" db="EMBL/GenBank/DDBJ databases">
        <authorList>
            <person name="Aires J."/>
            <person name="Mesa V."/>
        </authorList>
    </citation>
    <scope>NUCLEOTIDE SEQUENCE</scope>
    <source>
        <strain evidence="2">Clostridium neonatale JD116</strain>
    </source>
</reference>
<protein>
    <submittedName>
        <fullName evidence="1">Uncharacterized protein</fullName>
    </submittedName>
</protein>
<dbReference type="EMBL" id="CAKJVE010000001">
    <property type="protein sequence ID" value="CAG9701785.1"/>
    <property type="molecule type" value="Genomic_DNA"/>
</dbReference>
<evidence type="ECO:0000313" key="1">
    <source>
        <dbReference type="EMBL" id="CAG9701785.1"/>
    </source>
</evidence>
<comment type="caution">
    <text evidence="1">The sequence shown here is derived from an EMBL/GenBank/DDBJ whole genome shotgun (WGS) entry which is preliminary data.</text>
</comment>
<dbReference type="Proteomes" id="UP000789738">
    <property type="component" value="Unassembled WGS sequence"/>
</dbReference>
<dbReference type="Proteomes" id="UP001189143">
    <property type="component" value="Unassembled WGS sequence"/>
</dbReference>
<organism evidence="1 3">
    <name type="scientific">Clostridium neonatale</name>
    <dbReference type="NCBI Taxonomy" id="137838"/>
    <lineage>
        <taxon>Bacteria</taxon>
        <taxon>Bacillati</taxon>
        <taxon>Bacillota</taxon>
        <taxon>Clostridia</taxon>
        <taxon>Eubacteriales</taxon>
        <taxon>Clostridiaceae</taxon>
        <taxon>Clostridium</taxon>
    </lineage>
</organism>
<evidence type="ECO:0000313" key="2">
    <source>
        <dbReference type="EMBL" id="CAI3551050.1"/>
    </source>
</evidence>
<gene>
    <name evidence="2" type="ORF">CNEO2_180043</name>
    <name evidence="1" type="ORF">CNEO_10279</name>
</gene>
<dbReference type="RefSeq" id="WP_230143022.1">
    <property type="nucleotide sequence ID" value="NZ_CAKJVE010000001.1"/>
</dbReference>
<dbReference type="EMBL" id="CAMTCP010000099">
    <property type="protein sequence ID" value="CAI3551050.1"/>
    <property type="molecule type" value="Genomic_DNA"/>
</dbReference>
<dbReference type="AlphaFoldDB" id="A0AA86JWP2"/>